<sequence>MGTFKTVDQWLRRLLAPPDSMSAQTTVVLQRPQKSLHVALAFLLVFVTSVFLLRAGEGWMIPFSILLFFAGAFSASKPRRRYLLIGVALGIPFGFVAWFASLGPFH</sequence>
<keyword evidence="1" id="KW-1133">Transmembrane helix</keyword>
<reference evidence="2" key="1">
    <citation type="submission" date="2020-07" db="EMBL/GenBank/DDBJ databases">
        <title>Huge and variable diversity of episymbiotic CPR bacteria and DPANN archaea in groundwater ecosystems.</title>
        <authorList>
            <person name="He C.Y."/>
            <person name="Keren R."/>
            <person name="Whittaker M."/>
            <person name="Farag I.F."/>
            <person name="Doudna J."/>
            <person name="Cate J.H.D."/>
            <person name="Banfield J.F."/>
        </authorList>
    </citation>
    <scope>NUCLEOTIDE SEQUENCE</scope>
    <source>
        <strain evidence="2">NC_groundwater_580_Pr5_B-0.1um_64_19</strain>
    </source>
</reference>
<dbReference type="Proteomes" id="UP000779809">
    <property type="component" value="Unassembled WGS sequence"/>
</dbReference>
<name>A0A932EPR7_9BACT</name>
<evidence type="ECO:0000256" key="1">
    <source>
        <dbReference type="SAM" id="Phobius"/>
    </source>
</evidence>
<feature type="transmembrane region" description="Helical" evidence="1">
    <location>
        <begin position="82"/>
        <end position="100"/>
    </location>
</feature>
<evidence type="ECO:0000313" key="2">
    <source>
        <dbReference type="EMBL" id="MBI2678449.1"/>
    </source>
</evidence>
<keyword evidence="1" id="KW-0472">Membrane</keyword>
<dbReference type="AlphaFoldDB" id="A0A932EPR7"/>
<feature type="transmembrane region" description="Helical" evidence="1">
    <location>
        <begin position="59"/>
        <end position="75"/>
    </location>
</feature>
<gene>
    <name evidence="2" type="ORF">HYX28_06680</name>
</gene>
<feature type="transmembrane region" description="Helical" evidence="1">
    <location>
        <begin position="36"/>
        <end position="53"/>
    </location>
</feature>
<comment type="caution">
    <text evidence="2">The sequence shown here is derived from an EMBL/GenBank/DDBJ whole genome shotgun (WGS) entry which is preliminary data.</text>
</comment>
<accession>A0A932EPR7</accession>
<proteinExistence type="predicted"/>
<organism evidence="2 3">
    <name type="scientific">Candidatus Korobacter versatilis</name>
    <dbReference type="NCBI Taxonomy" id="658062"/>
    <lineage>
        <taxon>Bacteria</taxon>
        <taxon>Pseudomonadati</taxon>
        <taxon>Acidobacteriota</taxon>
        <taxon>Terriglobia</taxon>
        <taxon>Terriglobales</taxon>
        <taxon>Candidatus Korobacteraceae</taxon>
        <taxon>Candidatus Korobacter</taxon>
    </lineage>
</organism>
<keyword evidence="1" id="KW-0812">Transmembrane</keyword>
<protein>
    <submittedName>
        <fullName evidence="2">Uncharacterized protein</fullName>
    </submittedName>
</protein>
<dbReference type="EMBL" id="JACPNR010000009">
    <property type="protein sequence ID" value="MBI2678449.1"/>
    <property type="molecule type" value="Genomic_DNA"/>
</dbReference>
<evidence type="ECO:0000313" key="3">
    <source>
        <dbReference type="Proteomes" id="UP000779809"/>
    </source>
</evidence>